<dbReference type="RefSeq" id="WP_069465724.1">
    <property type="nucleotide sequence ID" value="NZ_FODD01000045.1"/>
</dbReference>
<dbReference type="Pfam" id="PF01636">
    <property type="entry name" value="APH"/>
    <property type="match status" value="1"/>
</dbReference>
<dbReference type="InterPro" id="IPR002575">
    <property type="entry name" value="Aminoglycoside_PTrfase"/>
</dbReference>
<dbReference type="EMBL" id="FODD01000045">
    <property type="protein sequence ID" value="SEO82036.1"/>
    <property type="molecule type" value="Genomic_DNA"/>
</dbReference>
<dbReference type="SUPFAM" id="SSF56112">
    <property type="entry name" value="Protein kinase-like (PK-like)"/>
    <property type="match status" value="1"/>
</dbReference>
<keyword evidence="2" id="KW-0808">Transferase</keyword>
<dbReference type="GO" id="GO:0016740">
    <property type="term" value="F:transferase activity"/>
    <property type="evidence" value="ECO:0007669"/>
    <property type="project" value="UniProtKB-KW"/>
</dbReference>
<dbReference type="Gene3D" id="1.10.510.10">
    <property type="entry name" value="Transferase(Phosphotransferase) domain 1"/>
    <property type="match status" value="1"/>
</dbReference>
<gene>
    <name evidence="2" type="ORF">SAMN05216267_104554</name>
</gene>
<dbReference type="Proteomes" id="UP000181951">
    <property type="component" value="Unassembled WGS sequence"/>
</dbReference>
<dbReference type="InterPro" id="IPR011009">
    <property type="entry name" value="Kinase-like_dom_sf"/>
</dbReference>
<dbReference type="OrthoDB" id="115252at2"/>
<sequence length="314" mass="33647">MEDRPEGISDQDVATALADGWGLDVRSVTYRPVGFGSYHWAVDAPTRPLFATVDALRDDPAARLRELRAAMGTALALHCDAGLEFVVAPVPSVTGEPLLPLGERHTLAVFPEVEGTAGEFGPHRDEDRSDVLDLLVRLHAAGADAPPTDLLLPGRDGLDDALAAVGRPWGGGPYAEPARALLADRAAHVRGLLAEFDRLTGEVRRDGSPWVVTHGEPHPGNVIRGRDGLHLVDWDTVRLAPPERDVWMLGADAALLASYTRATGRPLSPAALALYPLWWTLADVAAYVALFRGPHRSTPDVRSAFTYLSAALPA</sequence>
<evidence type="ECO:0000313" key="2">
    <source>
        <dbReference type="EMBL" id="SEO82036.1"/>
    </source>
</evidence>
<keyword evidence="3" id="KW-1185">Reference proteome</keyword>
<evidence type="ECO:0000259" key="1">
    <source>
        <dbReference type="Pfam" id="PF01636"/>
    </source>
</evidence>
<evidence type="ECO:0000313" key="3">
    <source>
        <dbReference type="Proteomes" id="UP000181951"/>
    </source>
</evidence>
<accession>A0A1H8SU76</accession>
<dbReference type="STRING" id="310780.SAMN05216267_104554"/>
<feature type="domain" description="Aminoglycoside phosphotransferase" evidence="1">
    <location>
        <begin position="56"/>
        <end position="264"/>
    </location>
</feature>
<reference evidence="2 3" key="1">
    <citation type="submission" date="2016-10" db="EMBL/GenBank/DDBJ databases">
        <authorList>
            <person name="de Groot N.N."/>
        </authorList>
    </citation>
    <scope>NUCLEOTIDE SEQUENCE [LARGE SCALE GENOMIC DNA]</scope>
    <source>
        <strain evidence="2 3">CGMCC 4.2026</strain>
    </source>
</reference>
<dbReference type="AlphaFoldDB" id="A0A1H8SU76"/>
<protein>
    <submittedName>
        <fullName evidence="2">Spectinomycin phosphotransferase</fullName>
    </submittedName>
</protein>
<organism evidence="2 3">
    <name type="scientific">Actinacidiphila rubida</name>
    <dbReference type="NCBI Taxonomy" id="310780"/>
    <lineage>
        <taxon>Bacteria</taxon>
        <taxon>Bacillati</taxon>
        <taxon>Actinomycetota</taxon>
        <taxon>Actinomycetes</taxon>
        <taxon>Kitasatosporales</taxon>
        <taxon>Streptomycetaceae</taxon>
        <taxon>Actinacidiphila</taxon>
    </lineage>
</organism>
<proteinExistence type="predicted"/>
<name>A0A1H8SU76_9ACTN</name>